<name>A0A514BNV4_9GAMM</name>
<dbReference type="PANTHER" id="PTHR39176">
    <property type="entry name" value="PERIPLASMIC PROTEIN-RELATED"/>
    <property type="match status" value="1"/>
</dbReference>
<evidence type="ECO:0000256" key="1">
    <source>
        <dbReference type="SAM" id="SignalP"/>
    </source>
</evidence>
<keyword evidence="1" id="KW-0732">Signal</keyword>
<evidence type="ECO:0000259" key="2">
    <source>
        <dbReference type="Pfam" id="PF07007"/>
    </source>
</evidence>
<keyword evidence="4" id="KW-1185">Reference proteome</keyword>
<gene>
    <name evidence="3" type="ORF">FKV23_02335</name>
</gene>
<organism evidence="3 4">
    <name type="scientific">Marilutibacter alkalisoli</name>
    <dbReference type="NCBI Taxonomy" id="2591633"/>
    <lineage>
        <taxon>Bacteria</taxon>
        <taxon>Pseudomonadati</taxon>
        <taxon>Pseudomonadota</taxon>
        <taxon>Gammaproteobacteria</taxon>
        <taxon>Lysobacterales</taxon>
        <taxon>Lysobacteraceae</taxon>
        <taxon>Marilutibacter</taxon>
    </lineage>
</organism>
<dbReference type="Gene3D" id="1.20.1270.180">
    <property type="match status" value="1"/>
</dbReference>
<evidence type="ECO:0000313" key="4">
    <source>
        <dbReference type="Proteomes" id="UP000317199"/>
    </source>
</evidence>
<dbReference type="Pfam" id="PF07007">
    <property type="entry name" value="LprI"/>
    <property type="match status" value="1"/>
</dbReference>
<feature type="signal peptide" evidence="1">
    <location>
        <begin position="1"/>
        <end position="21"/>
    </location>
</feature>
<dbReference type="EMBL" id="CP041242">
    <property type="protein sequence ID" value="QDH69066.1"/>
    <property type="molecule type" value="Genomic_DNA"/>
</dbReference>
<dbReference type="Proteomes" id="UP000317199">
    <property type="component" value="Chromosome"/>
</dbReference>
<feature type="domain" description="Lysozyme inhibitor LprI-like N-terminal" evidence="2">
    <location>
        <begin position="26"/>
        <end position="127"/>
    </location>
</feature>
<dbReference type="RefSeq" id="WP_141622408.1">
    <property type="nucleotide sequence ID" value="NZ_CP041242.1"/>
</dbReference>
<proteinExistence type="predicted"/>
<accession>A0A514BNV4</accession>
<dbReference type="KEGG" id="lyj:FKV23_02335"/>
<sequence length="135" mass="15075">MIARTALLAGLMLGASPAASADDVDCTQATSTMEIDICMSREYEQADAELNTTYRDMRGQLRRWEDGGNCHACRGMTEALVQAQRHWIDFRDRDCDAAYALAADGSGRNQARLDCLIEHTRARTRQLTDRFDIGN</sequence>
<evidence type="ECO:0000313" key="3">
    <source>
        <dbReference type="EMBL" id="QDH69066.1"/>
    </source>
</evidence>
<dbReference type="OrthoDB" id="7340239at2"/>
<dbReference type="PANTHER" id="PTHR39176:SF1">
    <property type="entry name" value="PERIPLASMIC PROTEIN"/>
    <property type="match status" value="1"/>
</dbReference>
<protein>
    <submittedName>
        <fullName evidence="3">DUF1311 domain-containing protein</fullName>
    </submittedName>
</protein>
<dbReference type="AlphaFoldDB" id="A0A514BNV4"/>
<reference evidence="3 4" key="1">
    <citation type="submission" date="2019-06" db="EMBL/GenBank/DDBJ databases">
        <title>Lysobacter alkalisoli sp. nov. isolated from saline-alkali soil.</title>
        <authorList>
            <person name="Sun J.-Q."/>
            <person name="Xu L."/>
        </authorList>
    </citation>
    <scope>NUCLEOTIDE SEQUENCE [LARGE SCALE GENOMIC DNA]</scope>
    <source>
        <strain evidence="3 4">SJ-36</strain>
    </source>
</reference>
<dbReference type="InterPro" id="IPR009739">
    <property type="entry name" value="LprI-like_N"/>
</dbReference>
<feature type="chain" id="PRO_5022123749" evidence="1">
    <location>
        <begin position="22"/>
        <end position="135"/>
    </location>
</feature>